<dbReference type="EMBL" id="QMFB01000005">
    <property type="protein sequence ID" value="RAV21223.1"/>
    <property type="molecule type" value="Genomic_DNA"/>
</dbReference>
<evidence type="ECO:0000313" key="1">
    <source>
        <dbReference type="EMBL" id="RAV21223.1"/>
    </source>
</evidence>
<evidence type="ECO:0000313" key="2">
    <source>
        <dbReference type="Proteomes" id="UP000250369"/>
    </source>
</evidence>
<reference evidence="1 2" key="1">
    <citation type="journal article" date="2009" name="Int. J. Syst. Evol. Microbiol.">
        <title>Paenibacillus contaminans sp. nov., isolated from a contaminated laboratory plate.</title>
        <authorList>
            <person name="Chou J.H."/>
            <person name="Lee J.H."/>
            <person name="Lin M.C."/>
            <person name="Chang P.S."/>
            <person name="Arun A.B."/>
            <person name="Young C.C."/>
            <person name="Chen W.M."/>
        </authorList>
    </citation>
    <scope>NUCLEOTIDE SEQUENCE [LARGE SCALE GENOMIC DNA]</scope>
    <source>
        <strain evidence="1 2">CKOBP-6</strain>
    </source>
</reference>
<dbReference type="AlphaFoldDB" id="A0A329MR76"/>
<keyword evidence="2" id="KW-1185">Reference proteome</keyword>
<organism evidence="1 2">
    <name type="scientific">Paenibacillus contaminans</name>
    <dbReference type="NCBI Taxonomy" id="450362"/>
    <lineage>
        <taxon>Bacteria</taxon>
        <taxon>Bacillati</taxon>
        <taxon>Bacillota</taxon>
        <taxon>Bacilli</taxon>
        <taxon>Bacillales</taxon>
        <taxon>Paenibacillaceae</taxon>
        <taxon>Paenibacillus</taxon>
    </lineage>
</organism>
<comment type="caution">
    <text evidence="1">The sequence shown here is derived from an EMBL/GenBank/DDBJ whole genome shotgun (WGS) entry which is preliminary data.</text>
</comment>
<sequence>MFNRFYKPKNNGYLCSCCGKRHPDLPRSYGCDAPYLWFQAKPEEREARFRLDSDLCVMDGEHFFIRGNVEITIVDDTQPFIWDVWVSLSKASFDKSVSTWTKKGRENELEPMFGWLSTALPCYSESTLSLKTMVHTREVGVRPFIEIEPTEHPLAVEQQNGISLKRVQEIAEIIKHSKN</sequence>
<name>A0A329MR76_9BACL</name>
<gene>
    <name evidence="1" type="ORF">DQG23_11205</name>
</gene>
<proteinExistence type="predicted"/>
<protein>
    <submittedName>
        <fullName evidence="1">DUF2199 domain-containing protein</fullName>
    </submittedName>
</protein>
<dbReference type="Pfam" id="PF09965">
    <property type="entry name" value="DUF2199"/>
    <property type="match status" value="1"/>
</dbReference>
<dbReference type="Proteomes" id="UP000250369">
    <property type="component" value="Unassembled WGS sequence"/>
</dbReference>
<dbReference type="OrthoDB" id="4404538at2"/>
<accession>A0A329MR76</accession>
<dbReference type="InterPro" id="IPR018697">
    <property type="entry name" value="DUF2199"/>
</dbReference>